<dbReference type="PROSITE" id="PS01117">
    <property type="entry name" value="HTH_MARR_1"/>
    <property type="match status" value="1"/>
</dbReference>
<dbReference type="AlphaFoldDB" id="A0A095Z313"/>
<dbReference type="SUPFAM" id="SSF46785">
    <property type="entry name" value="Winged helix' DNA-binding domain"/>
    <property type="match status" value="1"/>
</dbReference>
<dbReference type="Gene3D" id="1.10.10.10">
    <property type="entry name" value="Winged helix-like DNA-binding domain superfamily/Winged helix DNA-binding domain"/>
    <property type="match status" value="1"/>
</dbReference>
<dbReference type="PANTHER" id="PTHR42756:SF1">
    <property type="entry name" value="TRANSCRIPTIONAL REPRESSOR OF EMRAB OPERON"/>
    <property type="match status" value="1"/>
</dbReference>
<sequence length="148" mass="17205">MNYDPIFSIFSLLRCASGMSKERAKFYGLNDLETIILIHIGLLENPTQKSISEKLRAPKQTINNVIKALEDDGLIELIQDESDKRIRILRLTTKGKKNRDEKLRPIIEANKKMYERLGDEKVKEISDALKILIDSIKEDFEKEDEWKV</sequence>
<comment type="caution">
    <text evidence="5">The sequence shown here is derived from an EMBL/GenBank/DDBJ whole genome shotgun (WGS) entry which is preliminary data.</text>
</comment>
<evidence type="ECO:0000256" key="2">
    <source>
        <dbReference type="ARBA" id="ARBA00023125"/>
    </source>
</evidence>
<dbReference type="InterPro" id="IPR023187">
    <property type="entry name" value="Tscrpt_reg_MarR-type_CS"/>
</dbReference>
<evidence type="ECO:0000256" key="1">
    <source>
        <dbReference type="ARBA" id="ARBA00023015"/>
    </source>
</evidence>
<dbReference type="InterPro" id="IPR036390">
    <property type="entry name" value="WH_DNA-bd_sf"/>
</dbReference>
<dbReference type="Proteomes" id="UP000029579">
    <property type="component" value="Unassembled WGS sequence"/>
</dbReference>
<evidence type="ECO:0000256" key="3">
    <source>
        <dbReference type="ARBA" id="ARBA00023163"/>
    </source>
</evidence>
<dbReference type="Pfam" id="PF12802">
    <property type="entry name" value="MarR_2"/>
    <property type="match status" value="1"/>
</dbReference>
<gene>
    <name evidence="5" type="ORF">HMPREF1630_09280</name>
</gene>
<proteinExistence type="predicted"/>
<reference evidence="5 6" key="1">
    <citation type="submission" date="2014-07" db="EMBL/GenBank/DDBJ databases">
        <authorList>
            <person name="McCorrison J."/>
            <person name="Sanka R."/>
            <person name="Torralba M."/>
            <person name="Gillis M."/>
            <person name="Haft D.H."/>
            <person name="Methe B."/>
            <person name="Sutton G."/>
            <person name="Nelson K.E."/>
        </authorList>
    </citation>
    <scope>NUCLEOTIDE SEQUENCE [LARGE SCALE GENOMIC DNA]</scope>
    <source>
        <strain evidence="5 6">S7-1-13</strain>
    </source>
</reference>
<dbReference type="OrthoDB" id="1690586at2"/>
<keyword evidence="2" id="KW-0238">DNA-binding</keyword>
<dbReference type="InterPro" id="IPR036388">
    <property type="entry name" value="WH-like_DNA-bd_sf"/>
</dbReference>
<keyword evidence="3" id="KW-0804">Transcription</keyword>
<dbReference type="GO" id="GO:0003677">
    <property type="term" value="F:DNA binding"/>
    <property type="evidence" value="ECO:0007669"/>
    <property type="project" value="UniProtKB-KW"/>
</dbReference>
<accession>A0A095Z313</accession>
<dbReference type="RefSeq" id="WP_037328873.1">
    <property type="nucleotide sequence ID" value="NZ_JRMW01000044.1"/>
</dbReference>
<protein>
    <submittedName>
        <fullName evidence="5">MarR family transcriptional regulator</fullName>
    </submittedName>
</protein>
<dbReference type="InterPro" id="IPR000835">
    <property type="entry name" value="HTH_MarR-typ"/>
</dbReference>
<evidence type="ECO:0000259" key="4">
    <source>
        <dbReference type="PROSITE" id="PS50995"/>
    </source>
</evidence>
<organism evidence="5 6">
    <name type="scientific">Anaerococcus lactolyticus S7-1-13</name>
    <dbReference type="NCBI Taxonomy" id="1284686"/>
    <lineage>
        <taxon>Bacteria</taxon>
        <taxon>Bacillati</taxon>
        <taxon>Bacillota</taxon>
        <taxon>Tissierellia</taxon>
        <taxon>Tissierellales</taxon>
        <taxon>Peptoniphilaceae</taxon>
        <taxon>Anaerococcus</taxon>
    </lineage>
</organism>
<name>A0A095Z313_9FIRM</name>
<dbReference type="PROSITE" id="PS50995">
    <property type="entry name" value="HTH_MARR_2"/>
    <property type="match status" value="1"/>
</dbReference>
<dbReference type="eggNOG" id="COG1846">
    <property type="taxonomic scope" value="Bacteria"/>
</dbReference>
<dbReference type="EMBL" id="JRMW01000044">
    <property type="protein sequence ID" value="KGF02859.1"/>
    <property type="molecule type" value="Genomic_DNA"/>
</dbReference>
<evidence type="ECO:0000313" key="5">
    <source>
        <dbReference type="EMBL" id="KGF02859.1"/>
    </source>
</evidence>
<evidence type="ECO:0000313" key="6">
    <source>
        <dbReference type="Proteomes" id="UP000029579"/>
    </source>
</evidence>
<dbReference type="GO" id="GO:0003700">
    <property type="term" value="F:DNA-binding transcription factor activity"/>
    <property type="evidence" value="ECO:0007669"/>
    <property type="project" value="InterPro"/>
</dbReference>
<dbReference type="PANTHER" id="PTHR42756">
    <property type="entry name" value="TRANSCRIPTIONAL REGULATOR, MARR"/>
    <property type="match status" value="1"/>
</dbReference>
<feature type="domain" description="HTH marR-type" evidence="4">
    <location>
        <begin position="1"/>
        <end position="134"/>
    </location>
</feature>
<keyword evidence="1" id="KW-0805">Transcription regulation</keyword>
<dbReference type="SMART" id="SM00347">
    <property type="entry name" value="HTH_MARR"/>
    <property type="match status" value="1"/>
</dbReference>